<dbReference type="Gene3D" id="3.40.50.2300">
    <property type="match status" value="1"/>
</dbReference>
<keyword evidence="1 2" id="KW-0597">Phosphoprotein</keyword>
<dbReference type="InterPro" id="IPR050595">
    <property type="entry name" value="Bact_response_regulator"/>
</dbReference>
<dbReference type="PANTHER" id="PTHR44591">
    <property type="entry name" value="STRESS RESPONSE REGULATOR PROTEIN 1"/>
    <property type="match status" value="1"/>
</dbReference>
<sequence length="122" mass="13199">MRILAVDDSVSMRQTLAMVLSGENHDVHVAADGVAALNMMDCAFDLVITDINMAGMDGLELVRRIRAGDVCPYVPIIILTTESGAEKKREGMRAGATAWITKPFSKDLLLGTMAKVVHREGL</sequence>
<evidence type="ECO:0000256" key="2">
    <source>
        <dbReference type="PROSITE-ProRule" id="PRU00169"/>
    </source>
</evidence>
<feature type="modified residue" description="4-aspartylphosphate" evidence="2">
    <location>
        <position position="50"/>
    </location>
</feature>
<dbReference type="STRING" id="159291.SAMN05920897_11372"/>
<evidence type="ECO:0000256" key="1">
    <source>
        <dbReference type="ARBA" id="ARBA00022553"/>
    </source>
</evidence>
<feature type="domain" description="Response regulatory" evidence="3">
    <location>
        <begin position="2"/>
        <end position="117"/>
    </location>
</feature>
<dbReference type="InterPro" id="IPR011006">
    <property type="entry name" value="CheY-like_superfamily"/>
</dbReference>
<gene>
    <name evidence="4" type="ORF">SAMN05920897_11372</name>
</gene>
<proteinExistence type="predicted"/>
<evidence type="ECO:0000313" key="4">
    <source>
        <dbReference type="EMBL" id="SIQ70741.1"/>
    </source>
</evidence>
<dbReference type="EMBL" id="FTMS01000013">
    <property type="protein sequence ID" value="SIQ70741.1"/>
    <property type="molecule type" value="Genomic_DNA"/>
</dbReference>
<protein>
    <submittedName>
        <fullName evidence="4">Response regulator receiver protein</fullName>
    </submittedName>
</protein>
<dbReference type="GO" id="GO:0000160">
    <property type="term" value="P:phosphorelay signal transduction system"/>
    <property type="evidence" value="ECO:0007669"/>
    <property type="project" value="InterPro"/>
</dbReference>
<dbReference type="AlphaFoldDB" id="A0A1N6UYT5"/>
<dbReference type="PANTHER" id="PTHR44591:SF25">
    <property type="entry name" value="CHEMOTAXIS TWO-COMPONENT RESPONSE REGULATOR"/>
    <property type="match status" value="1"/>
</dbReference>
<dbReference type="RefSeq" id="WP_234969089.1">
    <property type="nucleotide sequence ID" value="NZ_FTMS01000013.1"/>
</dbReference>
<evidence type="ECO:0000259" key="3">
    <source>
        <dbReference type="PROSITE" id="PS50110"/>
    </source>
</evidence>
<name>A0A1N6UYT5_9SPIO</name>
<organism evidence="4 5">
    <name type="scientific">Alkalispirochaeta americana</name>
    <dbReference type="NCBI Taxonomy" id="159291"/>
    <lineage>
        <taxon>Bacteria</taxon>
        <taxon>Pseudomonadati</taxon>
        <taxon>Spirochaetota</taxon>
        <taxon>Spirochaetia</taxon>
        <taxon>Spirochaetales</taxon>
        <taxon>Spirochaetaceae</taxon>
        <taxon>Alkalispirochaeta</taxon>
    </lineage>
</organism>
<accession>A0A1N6UYT5</accession>
<dbReference type="PROSITE" id="PS50110">
    <property type="entry name" value="RESPONSE_REGULATORY"/>
    <property type="match status" value="1"/>
</dbReference>
<dbReference type="SUPFAM" id="SSF52172">
    <property type="entry name" value="CheY-like"/>
    <property type="match status" value="1"/>
</dbReference>
<reference evidence="5" key="1">
    <citation type="submission" date="2017-01" db="EMBL/GenBank/DDBJ databases">
        <authorList>
            <person name="Varghese N."/>
            <person name="Submissions S."/>
        </authorList>
    </citation>
    <scope>NUCLEOTIDE SEQUENCE [LARGE SCALE GENOMIC DNA]</scope>
    <source>
        <strain evidence="5">ASpG1</strain>
    </source>
</reference>
<dbReference type="SMART" id="SM00448">
    <property type="entry name" value="REC"/>
    <property type="match status" value="1"/>
</dbReference>
<keyword evidence="5" id="KW-1185">Reference proteome</keyword>
<dbReference type="Proteomes" id="UP000186400">
    <property type="component" value="Unassembled WGS sequence"/>
</dbReference>
<dbReference type="InterPro" id="IPR001789">
    <property type="entry name" value="Sig_transdc_resp-reg_receiver"/>
</dbReference>
<evidence type="ECO:0000313" key="5">
    <source>
        <dbReference type="Proteomes" id="UP000186400"/>
    </source>
</evidence>
<dbReference type="Pfam" id="PF00072">
    <property type="entry name" value="Response_reg"/>
    <property type="match status" value="1"/>
</dbReference>